<dbReference type="PANTHER" id="PTHR33132">
    <property type="entry name" value="OSJNBB0118P14.9 PROTEIN"/>
    <property type="match status" value="1"/>
</dbReference>
<dbReference type="EMBL" id="BKCP01008292">
    <property type="protein sequence ID" value="GER48364.1"/>
    <property type="molecule type" value="Genomic_DNA"/>
</dbReference>
<gene>
    <name evidence="1" type="ORF">STAS_25530</name>
</gene>
<proteinExistence type="predicted"/>
<dbReference type="Proteomes" id="UP000325081">
    <property type="component" value="Unassembled WGS sequence"/>
</dbReference>
<dbReference type="OrthoDB" id="1676051at2759"/>
<dbReference type="PANTHER" id="PTHR33132:SF111">
    <property type="entry name" value="OS08G0167249 PROTEIN"/>
    <property type="match status" value="1"/>
</dbReference>
<name>A0A5A7QSZ0_STRAF</name>
<comment type="caution">
    <text evidence="1">The sequence shown here is derived from an EMBL/GenBank/DDBJ whole genome shotgun (WGS) entry which is preliminary data.</text>
</comment>
<evidence type="ECO:0000313" key="2">
    <source>
        <dbReference type="Proteomes" id="UP000325081"/>
    </source>
</evidence>
<reference evidence="2" key="1">
    <citation type="journal article" date="2019" name="Curr. Biol.">
        <title>Genome Sequence of Striga asiatica Provides Insight into the Evolution of Plant Parasitism.</title>
        <authorList>
            <person name="Yoshida S."/>
            <person name="Kim S."/>
            <person name="Wafula E.K."/>
            <person name="Tanskanen J."/>
            <person name="Kim Y.M."/>
            <person name="Honaas L."/>
            <person name="Yang Z."/>
            <person name="Spallek T."/>
            <person name="Conn C.E."/>
            <person name="Ichihashi Y."/>
            <person name="Cheong K."/>
            <person name="Cui S."/>
            <person name="Der J.P."/>
            <person name="Gundlach H."/>
            <person name="Jiao Y."/>
            <person name="Hori C."/>
            <person name="Ishida J.K."/>
            <person name="Kasahara H."/>
            <person name="Kiba T."/>
            <person name="Kim M.S."/>
            <person name="Koo N."/>
            <person name="Laohavisit A."/>
            <person name="Lee Y.H."/>
            <person name="Lumba S."/>
            <person name="McCourt P."/>
            <person name="Mortimer J.C."/>
            <person name="Mutuku J.M."/>
            <person name="Nomura T."/>
            <person name="Sasaki-Sekimoto Y."/>
            <person name="Seto Y."/>
            <person name="Wang Y."/>
            <person name="Wakatake T."/>
            <person name="Sakakibara H."/>
            <person name="Demura T."/>
            <person name="Yamaguchi S."/>
            <person name="Yoneyama K."/>
            <person name="Manabe R.I."/>
            <person name="Nelson D.C."/>
            <person name="Schulman A.H."/>
            <person name="Timko M.P."/>
            <person name="dePamphilis C.W."/>
            <person name="Choi D."/>
            <person name="Shirasu K."/>
        </authorList>
    </citation>
    <scope>NUCLEOTIDE SEQUENCE [LARGE SCALE GENOMIC DNA]</scope>
    <source>
        <strain evidence="2">cv. UVA1</strain>
    </source>
</reference>
<organism evidence="1 2">
    <name type="scientific">Striga asiatica</name>
    <name type="common">Asiatic witchweed</name>
    <name type="synonym">Buchnera asiatica</name>
    <dbReference type="NCBI Taxonomy" id="4170"/>
    <lineage>
        <taxon>Eukaryota</taxon>
        <taxon>Viridiplantae</taxon>
        <taxon>Streptophyta</taxon>
        <taxon>Embryophyta</taxon>
        <taxon>Tracheophyta</taxon>
        <taxon>Spermatophyta</taxon>
        <taxon>Magnoliopsida</taxon>
        <taxon>eudicotyledons</taxon>
        <taxon>Gunneridae</taxon>
        <taxon>Pentapetalae</taxon>
        <taxon>asterids</taxon>
        <taxon>lamiids</taxon>
        <taxon>Lamiales</taxon>
        <taxon>Orobanchaceae</taxon>
        <taxon>Buchnereae</taxon>
        <taxon>Striga</taxon>
    </lineage>
</organism>
<sequence>MCYPCSYWLEAHHSTGSSRIRREAATQPAMAISITDKSSAKNDDGSKKACVCSPTSHPGSFRCRQHHEEYYQWVSRFGSNPSQSNGWEIKWFRILQRYVDMRIVPLLFHFRNLNPGLPLGSNSDGKLFGSSCLQSLHIHHDGGNMKIIGLDMNGNYSLRTHDPRQVVIKSGNSKKTTPSRPPISDTVLEQQHHIPQNLHPIELERGVHVRRPARLDAPAGRRHVPQLLPPVSDRDEQGVVVQGVEVLIENPNREVHGDVYGDLGAGVEVEAVEAEADDGEVRVGGPEEVCGGDEEDDGCGGAEYAAPPCLAEEAVAVGRGVGRQNDDVLGGLGMSLRG</sequence>
<accession>A0A5A7QSZ0</accession>
<protein>
    <submittedName>
        <fullName evidence="1">Serine-rich protein-related</fullName>
    </submittedName>
</protein>
<keyword evidence="2" id="KW-1185">Reference proteome</keyword>
<dbReference type="AlphaFoldDB" id="A0A5A7QSZ0"/>
<evidence type="ECO:0000313" key="1">
    <source>
        <dbReference type="EMBL" id="GER48364.1"/>
    </source>
</evidence>